<protein>
    <recommendedName>
        <fullName evidence="3">NRDE family protein</fullName>
    </recommendedName>
</protein>
<accession>A0A2D2LSJ8</accession>
<dbReference type="RefSeq" id="WP_100269334.1">
    <property type="nucleotide sequence ID" value="NZ_CP024443.1"/>
</dbReference>
<reference evidence="2" key="1">
    <citation type="submission" date="2017-11" db="EMBL/GenBank/DDBJ databases">
        <title>Complete genome sequence of Moraxella osloensis NP7 isolated from human skin.</title>
        <authorList>
            <person name="Lee K."/>
            <person name="Lim J.Y."/>
            <person name="Hwang I."/>
        </authorList>
    </citation>
    <scope>NUCLEOTIDE SEQUENCE [LARGE SCALE GENOMIC DNA]</scope>
    <source>
        <strain evidence="2">NP7</strain>
    </source>
</reference>
<gene>
    <name evidence="1" type="ORF">NP7_00860</name>
</gene>
<organism evidence="1 2">
    <name type="scientific">Faucicola osloensis</name>
    <name type="common">Moraxella osloensis</name>
    <dbReference type="NCBI Taxonomy" id="34062"/>
    <lineage>
        <taxon>Bacteria</taxon>
        <taxon>Pseudomonadati</taxon>
        <taxon>Pseudomonadota</taxon>
        <taxon>Gammaproteobacteria</taxon>
        <taxon>Moraxellales</taxon>
        <taxon>Moraxellaceae</taxon>
        <taxon>Faucicola</taxon>
    </lineage>
</organism>
<proteinExistence type="predicted"/>
<dbReference type="Pfam" id="PF05742">
    <property type="entry name" value="TANGO2"/>
    <property type="match status" value="1"/>
</dbReference>
<evidence type="ECO:0000313" key="1">
    <source>
        <dbReference type="EMBL" id="ATR77960.1"/>
    </source>
</evidence>
<name>A0A2D2LSJ8_FAUOS</name>
<evidence type="ECO:0008006" key="3">
    <source>
        <dbReference type="Google" id="ProtNLM"/>
    </source>
</evidence>
<sequence length="270" mass="30648">MCIVALAWQLFEDKPLVLLSNRDEFLQRPTRALHEWQLPNGQKIIAGQDAQAGGTWLGIDPEHGRWGVILNYREIIKDKPVFATSRGQLILDYLSSEWSPLAFARQIDLPCYDGFNLVIGDRQQAVLLNNKGYGIEVLAKGLYVLSNGQPNTAWFKTEKLRRRVRQELLPLLAGREEWQTANWKNVAFEILQDREQAPITQLPNTGLGIETELALSSIFIHTNRLDKLLGSRYGTRVSSLLTITHTGFDMQEKNLENDTIIRITPDVNAT</sequence>
<dbReference type="AlphaFoldDB" id="A0A2D2LSJ8"/>
<dbReference type="PANTHER" id="PTHR17985">
    <property type="entry name" value="SER/THR-RICH PROTEIN T10 IN DGCR REGION"/>
    <property type="match status" value="1"/>
</dbReference>
<dbReference type="InterPro" id="IPR008551">
    <property type="entry name" value="TANGO2"/>
</dbReference>
<evidence type="ECO:0000313" key="2">
    <source>
        <dbReference type="Proteomes" id="UP000229340"/>
    </source>
</evidence>
<dbReference type="Proteomes" id="UP000229340">
    <property type="component" value="Chromosome"/>
</dbReference>
<dbReference type="PANTHER" id="PTHR17985:SF8">
    <property type="entry name" value="TRANSPORT AND GOLGI ORGANIZATION PROTEIN 2 HOMOLOG"/>
    <property type="match status" value="1"/>
</dbReference>
<dbReference type="EMBL" id="CP024443">
    <property type="protein sequence ID" value="ATR77960.1"/>
    <property type="molecule type" value="Genomic_DNA"/>
</dbReference>